<keyword evidence="2 5" id="KW-0489">Methyltransferase</keyword>
<evidence type="ECO:0000313" key="5">
    <source>
        <dbReference type="EMBL" id="HIZ40464.1"/>
    </source>
</evidence>
<comment type="similarity">
    <text evidence="1">Belongs to the methyltransferase superfamily.</text>
</comment>
<evidence type="ECO:0000256" key="3">
    <source>
        <dbReference type="ARBA" id="ARBA00022679"/>
    </source>
</evidence>
<reference evidence="5" key="2">
    <citation type="submission" date="2021-04" db="EMBL/GenBank/DDBJ databases">
        <authorList>
            <person name="Gilroy R."/>
        </authorList>
    </citation>
    <scope>NUCLEOTIDE SEQUENCE</scope>
    <source>
        <strain evidence="5">CHK179-28034</strain>
    </source>
</reference>
<organism evidence="5 6">
    <name type="scientific">Candidatus Anaerobutyricum stercoris</name>
    <dbReference type="NCBI Taxonomy" id="2838457"/>
    <lineage>
        <taxon>Bacteria</taxon>
        <taxon>Bacillati</taxon>
        <taxon>Bacillota</taxon>
        <taxon>Clostridia</taxon>
        <taxon>Lachnospirales</taxon>
        <taxon>Lachnospiraceae</taxon>
        <taxon>Anaerobutyricum</taxon>
    </lineage>
</organism>
<evidence type="ECO:0000313" key="6">
    <source>
        <dbReference type="Proteomes" id="UP000824049"/>
    </source>
</evidence>
<reference evidence="5" key="1">
    <citation type="journal article" date="2021" name="PeerJ">
        <title>Extensive microbial diversity within the chicken gut microbiome revealed by metagenomics and culture.</title>
        <authorList>
            <person name="Gilroy R."/>
            <person name="Ravi A."/>
            <person name="Getino M."/>
            <person name="Pursley I."/>
            <person name="Horton D.L."/>
            <person name="Alikhan N.F."/>
            <person name="Baker D."/>
            <person name="Gharbi K."/>
            <person name="Hall N."/>
            <person name="Watson M."/>
            <person name="Adriaenssens E.M."/>
            <person name="Foster-Nyarko E."/>
            <person name="Jarju S."/>
            <person name="Secka A."/>
            <person name="Antonio M."/>
            <person name="Oren A."/>
            <person name="Chaudhuri R.R."/>
            <person name="La Ragione R."/>
            <person name="Hildebrand F."/>
            <person name="Pallen M.J."/>
        </authorList>
    </citation>
    <scope>NUCLEOTIDE SEQUENCE</scope>
    <source>
        <strain evidence="5">CHK179-28034</strain>
    </source>
</reference>
<dbReference type="InterPro" id="IPR051052">
    <property type="entry name" value="Diverse_substrate_MTase"/>
</dbReference>
<evidence type="ECO:0000259" key="4">
    <source>
        <dbReference type="Pfam" id="PF08241"/>
    </source>
</evidence>
<dbReference type="GO" id="GO:0008757">
    <property type="term" value="F:S-adenosylmethionine-dependent methyltransferase activity"/>
    <property type="evidence" value="ECO:0007669"/>
    <property type="project" value="InterPro"/>
</dbReference>
<dbReference type="InterPro" id="IPR029063">
    <property type="entry name" value="SAM-dependent_MTases_sf"/>
</dbReference>
<evidence type="ECO:0000256" key="1">
    <source>
        <dbReference type="ARBA" id="ARBA00008361"/>
    </source>
</evidence>
<dbReference type="PANTHER" id="PTHR44942:SF4">
    <property type="entry name" value="METHYLTRANSFERASE TYPE 11 DOMAIN-CONTAINING PROTEIN"/>
    <property type="match status" value="1"/>
</dbReference>
<evidence type="ECO:0000256" key="2">
    <source>
        <dbReference type="ARBA" id="ARBA00022603"/>
    </source>
</evidence>
<dbReference type="AlphaFoldDB" id="A0A9D2J9D7"/>
<comment type="caution">
    <text evidence="5">The sequence shown here is derived from an EMBL/GenBank/DDBJ whole genome shotgun (WGS) entry which is preliminary data.</text>
</comment>
<dbReference type="Proteomes" id="UP000824049">
    <property type="component" value="Unassembled WGS sequence"/>
</dbReference>
<dbReference type="CDD" id="cd02440">
    <property type="entry name" value="AdoMet_MTases"/>
    <property type="match status" value="1"/>
</dbReference>
<name>A0A9D2J9D7_9FIRM</name>
<feature type="domain" description="Methyltransferase type 11" evidence="4">
    <location>
        <begin position="51"/>
        <end position="142"/>
    </location>
</feature>
<dbReference type="PANTHER" id="PTHR44942">
    <property type="entry name" value="METHYLTRANSF_11 DOMAIN-CONTAINING PROTEIN"/>
    <property type="match status" value="1"/>
</dbReference>
<proteinExistence type="inferred from homology"/>
<keyword evidence="3" id="KW-0808">Transferase</keyword>
<dbReference type="SUPFAM" id="SSF53335">
    <property type="entry name" value="S-adenosyl-L-methionine-dependent methyltransferases"/>
    <property type="match status" value="1"/>
</dbReference>
<accession>A0A9D2J9D7</accession>
<dbReference type="EMBL" id="DXBR01000102">
    <property type="protein sequence ID" value="HIZ40464.1"/>
    <property type="molecule type" value="Genomic_DNA"/>
</dbReference>
<protein>
    <submittedName>
        <fullName evidence="5">Class I SAM-dependent methyltransferase</fullName>
    </submittedName>
</protein>
<dbReference type="Pfam" id="PF08241">
    <property type="entry name" value="Methyltransf_11"/>
    <property type="match status" value="1"/>
</dbReference>
<dbReference type="GO" id="GO:0032259">
    <property type="term" value="P:methylation"/>
    <property type="evidence" value="ECO:0007669"/>
    <property type="project" value="UniProtKB-KW"/>
</dbReference>
<gene>
    <name evidence="5" type="ORF">H9968_11220</name>
</gene>
<dbReference type="InterPro" id="IPR013216">
    <property type="entry name" value="Methyltransf_11"/>
</dbReference>
<dbReference type="Gene3D" id="3.40.50.150">
    <property type="entry name" value="Vaccinia Virus protein VP39"/>
    <property type="match status" value="1"/>
</dbReference>
<sequence>MNIINKNIDAGKAFDWGRTSSDYARFRDIYPQEFYDRILQRNLCISGQKVLDLGTGTGVLPRNMYPYGAKWTGTDISDNQIAQARRLSEGMDIQYVVCAAEEIDFPNQSFDVITACQCFWYFDHERILPKLSRMLKDGGSLLLLYMAWLPYEDAIAESSEKLVLKYNPDWSGAGETIHAIDIPDCCNKKFQLIYHDEYPIKVHFTRESWHGRMKACRGIGASLPDKEIAMWEKEHKRLLAEIAPEEFDVLHYGAMAELKKI</sequence>